<evidence type="ECO:0000313" key="2">
    <source>
        <dbReference type="EMBL" id="CAA9255009.1"/>
    </source>
</evidence>
<dbReference type="AlphaFoldDB" id="A0A6J4IP17"/>
<evidence type="ECO:0000256" key="1">
    <source>
        <dbReference type="SAM" id="Phobius"/>
    </source>
</evidence>
<proteinExistence type="predicted"/>
<keyword evidence="1" id="KW-0812">Transmembrane</keyword>
<gene>
    <name evidence="2" type="ORF">AVDCRST_MAG41-2106</name>
</gene>
<protein>
    <submittedName>
        <fullName evidence="2">Uncharacterized protein</fullName>
    </submittedName>
</protein>
<accession>A0A6J4IP17</accession>
<keyword evidence="1" id="KW-1133">Transmembrane helix</keyword>
<feature type="transmembrane region" description="Helical" evidence="1">
    <location>
        <begin position="6"/>
        <end position="25"/>
    </location>
</feature>
<sequence length="37" mass="4200">MTGPFGVVLEIGFVLCMIVLLVFLIQQFRRSGRDDDN</sequence>
<dbReference type="EMBL" id="CADCTP010000191">
    <property type="protein sequence ID" value="CAA9255009.1"/>
    <property type="molecule type" value="Genomic_DNA"/>
</dbReference>
<keyword evidence="1" id="KW-0472">Membrane</keyword>
<name>A0A6J4IP17_9ACTN</name>
<organism evidence="2">
    <name type="scientific">uncultured Mycobacteriales bacterium</name>
    <dbReference type="NCBI Taxonomy" id="581187"/>
    <lineage>
        <taxon>Bacteria</taxon>
        <taxon>Bacillati</taxon>
        <taxon>Actinomycetota</taxon>
        <taxon>Actinomycetes</taxon>
        <taxon>Mycobacteriales</taxon>
        <taxon>environmental samples</taxon>
    </lineage>
</organism>
<reference evidence="2" key="1">
    <citation type="submission" date="2020-02" db="EMBL/GenBank/DDBJ databases">
        <authorList>
            <person name="Meier V. D."/>
        </authorList>
    </citation>
    <scope>NUCLEOTIDE SEQUENCE</scope>
    <source>
        <strain evidence="2">AVDCRST_MAG41</strain>
    </source>
</reference>